<evidence type="ECO:0000313" key="2">
    <source>
        <dbReference type="EMBL" id="RGB81974.1"/>
    </source>
</evidence>
<dbReference type="PROSITE" id="PS50943">
    <property type="entry name" value="HTH_CROC1"/>
    <property type="match status" value="1"/>
</dbReference>
<dbReference type="InterPro" id="IPR010982">
    <property type="entry name" value="Lambda_DNA-bd_dom_sf"/>
</dbReference>
<dbReference type="Gene3D" id="1.10.260.40">
    <property type="entry name" value="lambda repressor-like DNA-binding domains"/>
    <property type="match status" value="1"/>
</dbReference>
<evidence type="ECO:0000313" key="3">
    <source>
        <dbReference type="Proteomes" id="UP000260773"/>
    </source>
</evidence>
<name>A0A3E2TSV0_9FIRM</name>
<dbReference type="Pfam" id="PF01381">
    <property type="entry name" value="HTH_3"/>
    <property type="match status" value="1"/>
</dbReference>
<dbReference type="AlphaFoldDB" id="A0A3E2TSV0"/>
<dbReference type="SMART" id="SM00530">
    <property type="entry name" value="HTH_XRE"/>
    <property type="match status" value="1"/>
</dbReference>
<dbReference type="GO" id="GO:0003677">
    <property type="term" value="F:DNA binding"/>
    <property type="evidence" value="ECO:0007669"/>
    <property type="project" value="InterPro"/>
</dbReference>
<feature type="domain" description="HTH cro/C1-type" evidence="1">
    <location>
        <begin position="17"/>
        <end position="72"/>
    </location>
</feature>
<accession>A0A3E2TSV0</accession>
<dbReference type="InterPro" id="IPR001387">
    <property type="entry name" value="Cro/C1-type_HTH"/>
</dbReference>
<dbReference type="SUPFAM" id="SSF47413">
    <property type="entry name" value="lambda repressor-like DNA-binding domains"/>
    <property type="match status" value="1"/>
</dbReference>
<dbReference type="Proteomes" id="UP000260773">
    <property type="component" value="Unassembled WGS sequence"/>
</dbReference>
<dbReference type="RefSeq" id="WP_015512843.1">
    <property type="nucleotide sequence ID" value="NZ_JAQDKA010000014.1"/>
</dbReference>
<evidence type="ECO:0000259" key="1">
    <source>
        <dbReference type="PROSITE" id="PS50943"/>
    </source>
</evidence>
<sequence>MQPIYLSIQQEETGAQIRKLMMKNGYTVRDVQGAMGFENPQAVYKWISGKSLPSLDNFLILSRLLHASIEDILVVDGDIVMSALFETIEDAVSESGELAYVISLLKGFY</sequence>
<gene>
    <name evidence="2" type="ORF">DW070_02100</name>
</gene>
<organism evidence="2 3">
    <name type="scientific">Coprococcus catus</name>
    <dbReference type="NCBI Taxonomy" id="116085"/>
    <lineage>
        <taxon>Bacteria</taxon>
        <taxon>Bacillati</taxon>
        <taxon>Bacillota</taxon>
        <taxon>Clostridia</taxon>
        <taxon>Lachnospirales</taxon>
        <taxon>Lachnospiraceae</taxon>
        <taxon>Coprococcus</taxon>
    </lineage>
</organism>
<reference evidence="2 3" key="1">
    <citation type="submission" date="2018-08" db="EMBL/GenBank/DDBJ databases">
        <title>A genome reference for cultivated species of the human gut microbiota.</title>
        <authorList>
            <person name="Zou Y."/>
            <person name="Xue W."/>
            <person name="Luo G."/>
        </authorList>
    </citation>
    <scope>NUCLEOTIDE SEQUENCE [LARGE SCALE GENOMIC DNA]</scope>
    <source>
        <strain evidence="2 3">AF45-17</strain>
    </source>
</reference>
<proteinExistence type="predicted"/>
<dbReference type="EMBL" id="QVEP01000003">
    <property type="protein sequence ID" value="RGB81974.1"/>
    <property type="molecule type" value="Genomic_DNA"/>
</dbReference>
<dbReference type="CDD" id="cd00093">
    <property type="entry name" value="HTH_XRE"/>
    <property type="match status" value="1"/>
</dbReference>
<comment type="caution">
    <text evidence="2">The sequence shown here is derived from an EMBL/GenBank/DDBJ whole genome shotgun (WGS) entry which is preliminary data.</text>
</comment>
<protein>
    <submittedName>
        <fullName evidence="2">XRE family transcriptional regulator</fullName>
    </submittedName>
</protein>